<evidence type="ECO:0000313" key="2">
    <source>
        <dbReference type="EMBL" id="BAH76883.1"/>
    </source>
</evidence>
<keyword evidence="1" id="KW-0732">Signal</keyword>
<keyword evidence="3" id="KW-1185">Reference proteome</keyword>
<dbReference type="HOGENOM" id="CLU_1755917_0_0_7"/>
<evidence type="ECO:0000313" key="3">
    <source>
        <dbReference type="Proteomes" id="UP000009071"/>
    </source>
</evidence>
<feature type="signal peptide" evidence="1">
    <location>
        <begin position="1"/>
        <end position="50"/>
    </location>
</feature>
<dbReference type="eggNOG" id="ENOG5031G6C">
    <property type="taxonomic scope" value="Bacteria"/>
</dbReference>
<protein>
    <submittedName>
        <fullName evidence="2">Uncharacterized protein</fullName>
    </submittedName>
</protein>
<sequence>MLYKQQHETVGERNRGALMGRGRFCGRTATCALLLLLLAVAAFGDAPACAAEAQRRAGSYWSGLSREQKTDLVLGIFDGFNLNENILGITLKNEYTICSEIMDSIMRQSDAYFADMPAGRIVSGLDGFYTDRKNRNIPISWGVWVVVRKNRRDATLPQFLEELRNLYP</sequence>
<proteinExistence type="predicted"/>
<dbReference type="STRING" id="573370.DMR_33920"/>
<accession>C4XKE3</accession>
<reference evidence="2 3" key="1">
    <citation type="journal article" date="2009" name="Genome Res.">
        <title>Whole genome sequence of Desulfovibrio magneticus strain RS-1 revealed common gene clusters in magnetotactic bacteria.</title>
        <authorList>
            <person name="Nakazawa H."/>
            <person name="Arakaki A."/>
            <person name="Narita-Yamada S."/>
            <person name="Yashiro I."/>
            <person name="Jinno K."/>
            <person name="Aoki N."/>
            <person name="Tsuruyama A."/>
            <person name="Okamura Y."/>
            <person name="Tanikawa S."/>
            <person name="Fujita N."/>
            <person name="Takeyama H."/>
            <person name="Matsunaga T."/>
        </authorList>
    </citation>
    <scope>NUCLEOTIDE SEQUENCE [LARGE SCALE GENOMIC DNA]</scope>
    <source>
        <strain evidence="3">ATCC 700980 / DSM 13731 / RS-1</strain>
    </source>
</reference>
<organism evidence="2 3">
    <name type="scientific">Solidesulfovibrio magneticus (strain ATCC 700980 / DSM 13731 / RS-1)</name>
    <name type="common">Desulfovibrio magneticus</name>
    <dbReference type="NCBI Taxonomy" id="573370"/>
    <lineage>
        <taxon>Bacteria</taxon>
        <taxon>Pseudomonadati</taxon>
        <taxon>Thermodesulfobacteriota</taxon>
        <taxon>Desulfovibrionia</taxon>
        <taxon>Desulfovibrionales</taxon>
        <taxon>Desulfovibrionaceae</taxon>
        <taxon>Solidesulfovibrio</taxon>
    </lineage>
</organism>
<evidence type="ECO:0000256" key="1">
    <source>
        <dbReference type="SAM" id="SignalP"/>
    </source>
</evidence>
<dbReference type="AlphaFoldDB" id="C4XKE3"/>
<gene>
    <name evidence="2" type="ordered locus">DMR_33920</name>
</gene>
<dbReference type="Proteomes" id="UP000009071">
    <property type="component" value="Chromosome"/>
</dbReference>
<name>C4XKE3_SOLM1</name>
<feature type="chain" id="PRO_5002943658" evidence="1">
    <location>
        <begin position="51"/>
        <end position="168"/>
    </location>
</feature>
<dbReference type="EMBL" id="AP010904">
    <property type="protein sequence ID" value="BAH76883.1"/>
    <property type="molecule type" value="Genomic_DNA"/>
</dbReference>
<dbReference type="KEGG" id="dma:DMR_33920"/>